<protein>
    <submittedName>
        <fullName evidence="1">Uncharacterized protein</fullName>
    </submittedName>
</protein>
<organism evidence="1 2">
    <name type="scientific">Selenomonas ruminantium</name>
    <dbReference type="NCBI Taxonomy" id="971"/>
    <lineage>
        <taxon>Bacteria</taxon>
        <taxon>Bacillati</taxon>
        <taxon>Bacillota</taxon>
        <taxon>Negativicutes</taxon>
        <taxon>Selenomonadales</taxon>
        <taxon>Selenomonadaceae</taxon>
        <taxon>Selenomonas</taxon>
    </lineage>
</organism>
<gene>
    <name evidence="1" type="ORF">SAMN05216587_101641</name>
</gene>
<dbReference type="EMBL" id="FOJX01000001">
    <property type="protein sequence ID" value="SFA76059.1"/>
    <property type="molecule type" value="Genomic_DNA"/>
</dbReference>
<dbReference type="Proteomes" id="UP000183843">
    <property type="component" value="Unassembled WGS sequence"/>
</dbReference>
<evidence type="ECO:0000313" key="1">
    <source>
        <dbReference type="EMBL" id="SFA76059.1"/>
    </source>
</evidence>
<dbReference type="RefSeq" id="WP_074812756.1">
    <property type="nucleotide sequence ID" value="NZ_FOJX01000001.1"/>
</dbReference>
<dbReference type="AlphaFoldDB" id="A0A1I0VHV1"/>
<accession>A0A1I0VHV1</accession>
<reference evidence="1 2" key="1">
    <citation type="submission" date="2016-10" db="EMBL/GenBank/DDBJ databases">
        <authorList>
            <person name="de Groot N.N."/>
        </authorList>
    </citation>
    <scope>NUCLEOTIDE SEQUENCE [LARGE SCALE GENOMIC DNA]</scope>
    <source>
        <strain evidence="1 2">L14</strain>
    </source>
</reference>
<sequence>MTTEMMDKLMWHIELYARHYVNAKTEHVMELNHNTAMGYIDAVRDIYGKETAKILEKRFWEISLN</sequence>
<proteinExistence type="predicted"/>
<name>A0A1I0VHV1_SELRU</name>
<evidence type="ECO:0000313" key="2">
    <source>
        <dbReference type="Proteomes" id="UP000183843"/>
    </source>
</evidence>